<evidence type="ECO:0000313" key="2">
    <source>
        <dbReference type="EMBL" id="KAK3257299.1"/>
    </source>
</evidence>
<comment type="caution">
    <text evidence="2">The sequence shown here is derived from an EMBL/GenBank/DDBJ whole genome shotgun (WGS) entry which is preliminary data.</text>
</comment>
<evidence type="ECO:0000313" key="3">
    <source>
        <dbReference type="Proteomes" id="UP001190700"/>
    </source>
</evidence>
<reference evidence="2 3" key="1">
    <citation type="journal article" date="2015" name="Genome Biol. Evol.">
        <title>Comparative Genomics of a Bacterivorous Green Alga Reveals Evolutionary Causalities and Consequences of Phago-Mixotrophic Mode of Nutrition.</title>
        <authorList>
            <person name="Burns J.A."/>
            <person name="Paasch A."/>
            <person name="Narechania A."/>
            <person name="Kim E."/>
        </authorList>
    </citation>
    <scope>NUCLEOTIDE SEQUENCE [LARGE SCALE GENOMIC DNA]</scope>
    <source>
        <strain evidence="2 3">PLY_AMNH</strain>
    </source>
</reference>
<dbReference type="Proteomes" id="UP001190700">
    <property type="component" value="Unassembled WGS sequence"/>
</dbReference>
<dbReference type="EMBL" id="LGRX02020700">
    <property type="protein sequence ID" value="KAK3257299.1"/>
    <property type="molecule type" value="Genomic_DNA"/>
</dbReference>
<organism evidence="2 3">
    <name type="scientific">Cymbomonas tetramitiformis</name>
    <dbReference type="NCBI Taxonomy" id="36881"/>
    <lineage>
        <taxon>Eukaryota</taxon>
        <taxon>Viridiplantae</taxon>
        <taxon>Chlorophyta</taxon>
        <taxon>Pyramimonadophyceae</taxon>
        <taxon>Pyramimonadales</taxon>
        <taxon>Pyramimonadaceae</taxon>
        <taxon>Cymbomonas</taxon>
    </lineage>
</organism>
<accession>A0AAE0KR05</accession>
<protein>
    <submittedName>
        <fullName evidence="2">Uncharacterized protein</fullName>
    </submittedName>
</protein>
<feature type="region of interest" description="Disordered" evidence="1">
    <location>
        <begin position="1"/>
        <end position="23"/>
    </location>
</feature>
<evidence type="ECO:0000256" key="1">
    <source>
        <dbReference type="SAM" id="MobiDB-lite"/>
    </source>
</evidence>
<sequence length="88" mass="9786">MSRELARAARTAVEPSPAPPTSAMLERLRFGTRSGGEQVEQLYAAAGGEQQIEEQAAALLLERMERGTLDARENQMVKKYLANRQRNL</sequence>
<name>A0AAE0KR05_9CHLO</name>
<gene>
    <name evidence="2" type="ORF">CYMTET_33607</name>
</gene>
<proteinExistence type="predicted"/>
<dbReference type="AlphaFoldDB" id="A0AAE0KR05"/>
<keyword evidence="3" id="KW-1185">Reference proteome</keyword>